<keyword evidence="3" id="KW-0489">Methyltransferase</keyword>
<dbReference type="InterPro" id="IPR041698">
    <property type="entry name" value="Methyltransf_25"/>
</dbReference>
<dbReference type="PATRIC" id="fig|265546.4.peg.681"/>
<evidence type="ECO:0000313" key="4">
    <source>
        <dbReference type="Proteomes" id="UP000032047"/>
    </source>
</evidence>
<accession>A0A0D0HWL1</accession>
<dbReference type="CDD" id="cd02440">
    <property type="entry name" value="AdoMet_MTases"/>
    <property type="match status" value="1"/>
</dbReference>
<dbReference type="Gene3D" id="2.20.25.110">
    <property type="entry name" value="S-adenosyl-L-methionine-dependent methyltransferases"/>
    <property type="match status" value="1"/>
</dbReference>
<dbReference type="InterPro" id="IPR029063">
    <property type="entry name" value="SAM-dependent_MTases_sf"/>
</dbReference>
<dbReference type="SUPFAM" id="SSF53335">
    <property type="entry name" value="S-adenosyl-L-methionine-dependent methyltransferases"/>
    <property type="match status" value="1"/>
</dbReference>
<name>A0A0D0HWL1_9BACL</name>
<dbReference type="Pfam" id="PF13649">
    <property type="entry name" value="Methyltransf_25"/>
    <property type="match status" value="1"/>
</dbReference>
<dbReference type="EC" id="2.1.1.156" evidence="3"/>
<evidence type="ECO:0000256" key="1">
    <source>
        <dbReference type="ARBA" id="ARBA00022679"/>
    </source>
</evidence>
<reference evidence="3 4" key="1">
    <citation type="submission" date="2015-01" db="EMBL/GenBank/DDBJ databases">
        <title>Genome sequence of Anoxybacillus ayderensis strain AB04.</title>
        <authorList>
            <person name="Belduz A.O."/>
            <person name="Canakci S."/>
            <person name="Chan K.-G."/>
            <person name="Kahar U.M."/>
            <person name="Yaakob A.S."/>
            <person name="Chan C.S."/>
            <person name="Goh K.M."/>
        </authorList>
    </citation>
    <scope>NUCLEOTIDE SEQUENCE [LARGE SCALE GENOMIC DNA]</scope>
    <source>
        <strain evidence="3 4">AB04</strain>
    </source>
</reference>
<comment type="caution">
    <text evidence="3">The sequence shown here is derived from an EMBL/GenBank/DDBJ whole genome shotgun (WGS) entry which is preliminary data.</text>
</comment>
<dbReference type="Proteomes" id="UP000032047">
    <property type="component" value="Unassembled WGS sequence"/>
</dbReference>
<dbReference type="EMBL" id="JXTG01000002">
    <property type="protein sequence ID" value="KIP22113.1"/>
    <property type="molecule type" value="Genomic_DNA"/>
</dbReference>
<gene>
    <name evidence="3" type="ORF">JV16_00660</name>
</gene>
<dbReference type="AlphaFoldDB" id="A0A0D0HWL1"/>
<dbReference type="Gene3D" id="3.40.50.150">
    <property type="entry name" value="Vaccinia Virus protein VP39"/>
    <property type="match status" value="1"/>
</dbReference>
<dbReference type="GO" id="GO:0032259">
    <property type="term" value="P:methylation"/>
    <property type="evidence" value="ECO:0007669"/>
    <property type="project" value="UniProtKB-KW"/>
</dbReference>
<keyword evidence="1 3" id="KW-0808">Transferase</keyword>
<dbReference type="PANTHER" id="PTHR43861">
    <property type="entry name" value="TRANS-ACONITATE 2-METHYLTRANSFERASE-RELATED"/>
    <property type="match status" value="1"/>
</dbReference>
<feature type="domain" description="Methyltransferase" evidence="2">
    <location>
        <begin position="40"/>
        <end position="134"/>
    </location>
</feature>
<evidence type="ECO:0000259" key="2">
    <source>
        <dbReference type="Pfam" id="PF13649"/>
    </source>
</evidence>
<evidence type="ECO:0000313" key="3">
    <source>
        <dbReference type="EMBL" id="KIP22113.1"/>
    </source>
</evidence>
<proteinExistence type="predicted"/>
<organism evidence="3 4">
    <name type="scientific">Anoxybacillus ayderensis</name>
    <dbReference type="NCBI Taxonomy" id="265546"/>
    <lineage>
        <taxon>Bacteria</taxon>
        <taxon>Bacillati</taxon>
        <taxon>Bacillota</taxon>
        <taxon>Bacilli</taxon>
        <taxon>Bacillales</taxon>
        <taxon>Anoxybacillaceae</taxon>
        <taxon>Anoxybacillus</taxon>
    </lineage>
</organism>
<protein>
    <submittedName>
        <fullName evidence="3">Glycine/sarcosine N-methyltransferase</fullName>
        <ecNumber evidence="3">2.1.1.156</ecNumber>
    </submittedName>
</protein>
<sequence>MTYERFASWYDQLMSDAPYDQWCALVERAVSSYQTGKRMLDLGCGTGELALRLAEKGFDVTGVDVSEQMLAIAQMKAQERGVDLSFFQQDMRDFGPFEPFDTIVIFCDSLNYLLQEEDVVATFSRVYDQLKSGGLFLFDVHSLFKMENVFLQHGTFASNDDEVSYIWNCYPGSWPHSVEHELTFFVRLDEGVYERVDEMHVQRTYDVERYVTWLKQAGFRLLHIWADFTEQQPTNESERIFFIAQK</sequence>
<keyword evidence="4" id="KW-1185">Reference proteome</keyword>
<dbReference type="RefSeq" id="WP_042534233.1">
    <property type="nucleotide sequence ID" value="NZ_JXTG01000002.1"/>
</dbReference>
<dbReference type="GO" id="GO:0008168">
    <property type="term" value="F:methyltransferase activity"/>
    <property type="evidence" value="ECO:0007669"/>
    <property type="project" value="UniProtKB-KW"/>
</dbReference>